<keyword evidence="2" id="KW-1185">Reference proteome</keyword>
<accession>A0ABY2UIQ4</accession>
<sequence length="320" mass="35015">MAGLLSLPAVASPVAEIETRSAVPVLPAGLVDAWWVDGSEGLDISGLSFCDGELLAVADKVSERIFRLAPESGRNAVALETKADFARPPLPDDQPVLLKARIMHHVSVPLSMDFEGITCDEAGIYLLSERYNRISLLNQDERRGEWLPVRWSEAAKARGFLQQFNGESEGLVKAGDDFWVALERDARGLLKLSAGDKVGWDFRAIPAVDGLDFRGRSEDIAGLAVYDGALFTLERNAFAVCRRNFDNLKAQWCIHYRGIEEGPAYVYRETSFGKGEGLAVSAQGIFVVLDNNGAGRVAAPEDSRGLLLHLAFPELPMEKR</sequence>
<protein>
    <recommendedName>
        <fullName evidence="3">Phytase-like domain-containing protein</fullName>
    </recommendedName>
</protein>
<evidence type="ECO:0000313" key="1">
    <source>
        <dbReference type="EMBL" id="TLM77823.1"/>
    </source>
</evidence>
<organism evidence="1 2">
    <name type="scientific">Microbulbifer harenosus</name>
    <dbReference type="NCBI Taxonomy" id="2576840"/>
    <lineage>
        <taxon>Bacteria</taxon>
        <taxon>Pseudomonadati</taxon>
        <taxon>Pseudomonadota</taxon>
        <taxon>Gammaproteobacteria</taxon>
        <taxon>Cellvibrionales</taxon>
        <taxon>Microbulbiferaceae</taxon>
        <taxon>Microbulbifer</taxon>
    </lineage>
</organism>
<reference evidence="1 2" key="1">
    <citation type="submission" date="2019-05" db="EMBL/GenBank/DDBJ databases">
        <title>Microbulbifer harenosus sp. nov., an alginate-degrading bacterium isolated from coastal sand.</title>
        <authorList>
            <person name="Huang H."/>
            <person name="Mo K."/>
            <person name="Bao S."/>
        </authorList>
    </citation>
    <scope>NUCLEOTIDE SEQUENCE [LARGE SCALE GENOMIC DNA]</scope>
    <source>
        <strain evidence="1 2">HB161719</strain>
    </source>
</reference>
<dbReference type="Proteomes" id="UP000306791">
    <property type="component" value="Unassembled WGS sequence"/>
</dbReference>
<evidence type="ECO:0000313" key="2">
    <source>
        <dbReference type="Proteomes" id="UP000306791"/>
    </source>
</evidence>
<evidence type="ECO:0008006" key="3">
    <source>
        <dbReference type="Google" id="ProtNLM"/>
    </source>
</evidence>
<comment type="caution">
    <text evidence="1">The sequence shown here is derived from an EMBL/GenBank/DDBJ whole genome shotgun (WGS) entry which is preliminary data.</text>
</comment>
<name>A0ABY2UIQ4_9GAMM</name>
<dbReference type="EMBL" id="VANI01000009">
    <property type="protein sequence ID" value="TLM77823.1"/>
    <property type="molecule type" value="Genomic_DNA"/>
</dbReference>
<proteinExistence type="predicted"/>
<gene>
    <name evidence="1" type="ORF">FDY93_08275</name>
</gene>